<feature type="compositionally biased region" description="Basic and acidic residues" evidence="1">
    <location>
        <begin position="149"/>
        <end position="160"/>
    </location>
</feature>
<proteinExistence type="predicted"/>
<comment type="caution">
    <text evidence="2">The sequence shown here is derived from an EMBL/GenBank/DDBJ whole genome shotgun (WGS) entry which is preliminary data.</text>
</comment>
<evidence type="ECO:0008006" key="4">
    <source>
        <dbReference type="Google" id="ProtNLM"/>
    </source>
</evidence>
<evidence type="ECO:0000313" key="2">
    <source>
        <dbReference type="EMBL" id="OXA78516.1"/>
    </source>
</evidence>
<feature type="region of interest" description="Disordered" evidence="1">
    <location>
        <begin position="136"/>
        <end position="160"/>
    </location>
</feature>
<dbReference type="Proteomes" id="UP000198382">
    <property type="component" value="Unassembled WGS sequence"/>
</dbReference>
<accession>A0ABX4BP07</accession>
<name>A0ABX4BP07_FLAFR</name>
<organism evidence="2 3">
    <name type="scientific">Flavobacterium frigidimaris</name>
    <dbReference type="NCBI Taxonomy" id="262320"/>
    <lineage>
        <taxon>Bacteria</taxon>
        <taxon>Pseudomonadati</taxon>
        <taxon>Bacteroidota</taxon>
        <taxon>Flavobacteriia</taxon>
        <taxon>Flavobacteriales</taxon>
        <taxon>Flavobacteriaceae</taxon>
        <taxon>Flavobacterium</taxon>
    </lineage>
</organism>
<dbReference type="EMBL" id="MUGV01000020">
    <property type="protein sequence ID" value="OXA78516.1"/>
    <property type="molecule type" value="Genomic_DNA"/>
</dbReference>
<evidence type="ECO:0000256" key="1">
    <source>
        <dbReference type="SAM" id="MobiDB-lite"/>
    </source>
</evidence>
<reference evidence="2 3" key="1">
    <citation type="submission" date="2016-11" db="EMBL/GenBank/DDBJ databases">
        <title>Whole genomes of Flavobacteriaceae.</title>
        <authorList>
            <person name="Stine C."/>
            <person name="Li C."/>
            <person name="Tadesse D."/>
        </authorList>
    </citation>
    <scope>NUCLEOTIDE SEQUENCE [LARGE SCALE GENOMIC DNA]</scope>
    <source>
        <strain evidence="2 3">DSM 15937</strain>
    </source>
</reference>
<sequence>MKNRLLPLFTILGTISAYSQVGIGTLNPKISAQLEVFSNNKGILIPQVALTSTTDGKTIVNGNIVSLLVYNTTDNTNITPGYYYWFDNRWNRMLISGDLTVIAGNSLPSAKGESGYPGENVAIYTDKSTSTVYVQNSDGTWSPISGKGQKGDKGDKGDSF</sequence>
<evidence type="ECO:0000313" key="3">
    <source>
        <dbReference type="Proteomes" id="UP000198382"/>
    </source>
</evidence>
<feature type="non-terminal residue" evidence="2">
    <location>
        <position position="160"/>
    </location>
</feature>
<gene>
    <name evidence="2" type="ORF">B0A65_12305</name>
</gene>
<protein>
    <recommendedName>
        <fullName evidence="4">Collagen triple helix repeat-containing protein</fullName>
    </recommendedName>
</protein>
<keyword evidence="3" id="KW-1185">Reference proteome</keyword>